<dbReference type="RefSeq" id="WP_135284184.1">
    <property type="nucleotide sequence ID" value="NZ_SMLL01000002.1"/>
</dbReference>
<comment type="caution">
    <text evidence="2">The sequence shown here is derived from an EMBL/GenBank/DDBJ whole genome shotgun (WGS) entry which is preliminary data.</text>
</comment>
<name>A0A4Z0BZF0_9BURK</name>
<feature type="coiled-coil region" evidence="1">
    <location>
        <begin position="366"/>
        <end position="429"/>
    </location>
</feature>
<dbReference type="EMBL" id="SMLL01000002">
    <property type="protein sequence ID" value="TFZ03385.1"/>
    <property type="molecule type" value="Genomic_DNA"/>
</dbReference>
<evidence type="ECO:0000313" key="2">
    <source>
        <dbReference type="EMBL" id="TFZ03385.1"/>
    </source>
</evidence>
<dbReference type="Proteomes" id="UP000297564">
    <property type="component" value="Unassembled WGS sequence"/>
</dbReference>
<accession>A0A4Z0BZF0</accession>
<reference evidence="2 3" key="1">
    <citation type="submission" date="2019-03" db="EMBL/GenBank/DDBJ databases">
        <title>Ramlibacter rhizophilus CCTCC AB2015357, whole genome shotgun sequence.</title>
        <authorList>
            <person name="Zhang X."/>
            <person name="Feng G."/>
            <person name="Zhu H."/>
        </authorList>
    </citation>
    <scope>NUCLEOTIDE SEQUENCE [LARGE SCALE GENOMIC DNA]</scope>
    <source>
        <strain evidence="2 3">CCTCC AB2015357</strain>
    </source>
</reference>
<dbReference type="AlphaFoldDB" id="A0A4Z0BZF0"/>
<organism evidence="2 3">
    <name type="scientific">Ramlibacter rhizophilus</name>
    <dbReference type="NCBI Taxonomy" id="1781167"/>
    <lineage>
        <taxon>Bacteria</taxon>
        <taxon>Pseudomonadati</taxon>
        <taxon>Pseudomonadota</taxon>
        <taxon>Betaproteobacteria</taxon>
        <taxon>Burkholderiales</taxon>
        <taxon>Comamonadaceae</taxon>
        <taxon>Ramlibacter</taxon>
    </lineage>
</organism>
<feature type="coiled-coil region" evidence="1">
    <location>
        <begin position="206"/>
        <end position="247"/>
    </location>
</feature>
<sequence length="657" mass="73130">MDIKLEKWACSGFRCPDMTIDLVAGDHVPRVALIQMPNGTGKTTTLTLLKATLTGTASEWTPTQLQEIRRAGSSVGKFSVDLRINERPLKLELTCDFESGAVSYTTTSPEVGGFNKGWAPPAAVRRFLTRRFVDLFVFDGELAASLLDARETKAEEAIETLCQLDLLDSVSADCEAVWERETRSGAKNEKGLARYKNIEGKLVLRLDLLRKNVDSMRQELAATTKRIEDLNAQVKRLVEQNGRNRELWHEKNGLKLEKEQALSDELRMLMAHMRRPEALCPDFGGSLQTLKASLDKVKLPDSTSRQFFLELSKEPLCICGRPIGHEQKETILGRAEEFLGEELAGVLNAFKQEVDLLEPQSRSLELQKSSEKISELRHAIATLISEMTAIEKLSLAAAGEDPESYRQELIRYESKAQELTDQLEVLTGTAAAKDTAMLTSPTEVDDLFEVAAVQRQLKLVREEISRINGTLELRQRLDLLKEICKGARDTAKLMLKKTILERANHRLQQVLKGDPIQIKDIDRSLVLDGRSSGSAGQNLAIGYTFLAQALHKGSHEFPLVVDSPAGPLDHDVRREVASMVPGLCNQFVAFTISTEREAFLEPLEASAEGDVKYITAFRNSPGNAYLMARLPPDHVTNGQSSVVEGRDFFVQFAVKEE</sequence>
<dbReference type="InterPro" id="IPR027417">
    <property type="entry name" value="P-loop_NTPase"/>
</dbReference>
<evidence type="ECO:0008006" key="4">
    <source>
        <dbReference type="Google" id="ProtNLM"/>
    </source>
</evidence>
<keyword evidence="3" id="KW-1185">Reference proteome</keyword>
<keyword evidence="1" id="KW-0175">Coiled coil</keyword>
<dbReference type="Gene3D" id="3.40.50.300">
    <property type="entry name" value="P-loop containing nucleotide triphosphate hydrolases"/>
    <property type="match status" value="1"/>
</dbReference>
<protein>
    <recommendedName>
        <fullName evidence="4">Rad50/SbcC-type AAA domain-containing protein</fullName>
    </recommendedName>
</protein>
<proteinExistence type="predicted"/>
<evidence type="ECO:0000256" key="1">
    <source>
        <dbReference type="SAM" id="Coils"/>
    </source>
</evidence>
<gene>
    <name evidence="2" type="ORF">EZ242_05745</name>
</gene>
<dbReference type="SUPFAM" id="SSF52540">
    <property type="entry name" value="P-loop containing nucleoside triphosphate hydrolases"/>
    <property type="match status" value="1"/>
</dbReference>
<dbReference type="OrthoDB" id="5172094at2"/>
<evidence type="ECO:0000313" key="3">
    <source>
        <dbReference type="Proteomes" id="UP000297564"/>
    </source>
</evidence>